<dbReference type="KEGG" id="kst:KSMBR1_1982"/>
<dbReference type="OrthoDB" id="9553614at2"/>
<dbReference type="RefSeq" id="WP_099325193.1">
    <property type="nucleotide sequence ID" value="NZ_LT934425.1"/>
</dbReference>
<dbReference type="Proteomes" id="UP000221734">
    <property type="component" value="Chromosome Kuenenia_stuttgartiensis_MBR1"/>
</dbReference>
<dbReference type="AlphaFoldDB" id="A0A2C9CFL8"/>
<proteinExistence type="predicted"/>
<organism evidence="1 2">
    <name type="scientific">Kuenenia stuttgartiensis</name>
    <dbReference type="NCBI Taxonomy" id="174633"/>
    <lineage>
        <taxon>Bacteria</taxon>
        <taxon>Pseudomonadati</taxon>
        <taxon>Planctomycetota</taxon>
        <taxon>Candidatus Brocadiia</taxon>
        <taxon>Candidatus Brocadiales</taxon>
        <taxon>Candidatus Brocadiaceae</taxon>
        <taxon>Candidatus Kuenenia</taxon>
    </lineage>
</organism>
<sequence>MQTNILTDEQYKMLSRKLINSIERHFKITPLNTLKHYKYILRKPIYITIEMEKDIFIASLDDIEAFAYADTEFEAINRLCEEIINIYEDLQADRDNLGKFPKKWLTFLEEVIVKSEEK</sequence>
<name>A0A2C9CFL8_KUEST</name>
<evidence type="ECO:0000313" key="1">
    <source>
        <dbReference type="EMBL" id="SOH04480.1"/>
    </source>
</evidence>
<evidence type="ECO:0000313" key="2">
    <source>
        <dbReference type="Proteomes" id="UP000221734"/>
    </source>
</evidence>
<keyword evidence="2" id="KW-1185">Reference proteome</keyword>
<gene>
    <name evidence="1" type="ORF">KSMBR1_1982</name>
</gene>
<accession>A0A2C9CFL8</accession>
<dbReference type="EMBL" id="LT934425">
    <property type="protein sequence ID" value="SOH04480.1"/>
    <property type="molecule type" value="Genomic_DNA"/>
</dbReference>
<protein>
    <submittedName>
        <fullName evidence="1">Uncharacterized protein</fullName>
    </submittedName>
</protein>
<reference evidence="2" key="1">
    <citation type="submission" date="2017-10" db="EMBL/GenBank/DDBJ databases">
        <authorList>
            <person name="Frank J."/>
        </authorList>
    </citation>
    <scope>NUCLEOTIDE SEQUENCE [LARGE SCALE GENOMIC DNA]</scope>
</reference>